<dbReference type="PANTHER" id="PTHR22911">
    <property type="entry name" value="ACYL-MALONYL CONDENSING ENZYME-RELATED"/>
    <property type="match status" value="1"/>
</dbReference>
<dbReference type="InterPro" id="IPR000620">
    <property type="entry name" value="EamA_dom"/>
</dbReference>
<evidence type="ECO:0000259" key="2">
    <source>
        <dbReference type="Pfam" id="PF00892"/>
    </source>
</evidence>
<reference evidence="3 4" key="1">
    <citation type="submission" date="2018-10" db="EMBL/GenBank/DDBJ databases">
        <title>Comparative analysis of microorganisms from saline springs in Andes Mountain Range, Colombia.</title>
        <authorList>
            <person name="Rubin E."/>
        </authorList>
    </citation>
    <scope>NUCLEOTIDE SEQUENCE [LARGE SCALE GENOMIC DNA]</scope>
    <source>
        <strain evidence="3 4">USBA 36</strain>
    </source>
</reference>
<dbReference type="RefSeq" id="WP_121220269.1">
    <property type="nucleotide sequence ID" value="NZ_RBIG01000002.1"/>
</dbReference>
<feature type="transmembrane region" description="Helical" evidence="1">
    <location>
        <begin position="75"/>
        <end position="95"/>
    </location>
</feature>
<evidence type="ECO:0000256" key="1">
    <source>
        <dbReference type="SAM" id="Phobius"/>
    </source>
</evidence>
<dbReference type="Gene3D" id="1.10.3730.20">
    <property type="match status" value="1"/>
</dbReference>
<dbReference type="EMBL" id="RBIG01000002">
    <property type="protein sequence ID" value="RKQ70473.1"/>
    <property type="molecule type" value="Genomic_DNA"/>
</dbReference>
<gene>
    <name evidence="3" type="ORF">BCL74_2421</name>
</gene>
<feature type="transmembrane region" description="Helical" evidence="1">
    <location>
        <begin position="12"/>
        <end position="31"/>
    </location>
</feature>
<feature type="transmembrane region" description="Helical" evidence="1">
    <location>
        <begin position="264"/>
        <end position="281"/>
    </location>
</feature>
<sequence>MPATPIDNARGILLILLAIACFASMDALAKFLLQRHEMPQVVWARYTFHLLAMALILGPHRIPRLLRTQRPLAQILRASLLLASTAMFFTAISYIPLADASAIGFLSPLLVTALSVPVLGEKVGPRRWAAVVVGLVGVLIILRPGMGSVHWASFLVLGVALTFAGFSLMTRILGRSEDGTTMLLYTAVVGCAVTSLIVPFYWRAVPLESWLLFGAVGALGGLGHLVLIRAYKLAEASALAPFSYSQLIWAMLLGFVMFGDVPQAHMLAGSALLVASGLYVWHRERQLARKLPLSAG</sequence>
<feature type="transmembrane region" description="Helical" evidence="1">
    <location>
        <begin position="127"/>
        <end position="145"/>
    </location>
</feature>
<keyword evidence="1" id="KW-0472">Membrane</keyword>
<protein>
    <submittedName>
        <fullName evidence="3">EamA domain-containing membrane protein RarD</fullName>
    </submittedName>
</protein>
<accession>A0A420WHJ8</accession>
<dbReference type="InterPro" id="IPR037185">
    <property type="entry name" value="EmrE-like"/>
</dbReference>
<feature type="transmembrane region" description="Helical" evidence="1">
    <location>
        <begin position="151"/>
        <end position="170"/>
    </location>
</feature>
<evidence type="ECO:0000313" key="4">
    <source>
        <dbReference type="Proteomes" id="UP000277424"/>
    </source>
</evidence>
<dbReference type="GO" id="GO:0016020">
    <property type="term" value="C:membrane"/>
    <property type="evidence" value="ECO:0007669"/>
    <property type="project" value="InterPro"/>
</dbReference>
<dbReference type="Proteomes" id="UP000277424">
    <property type="component" value="Unassembled WGS sequence"/>
</dbReference>
<feature type="domain" description="EamA" evidence="2">
    <location>
        <begin position="151"/>
        <end position="276"/>
    </location>
</feature>
<dbReference type="Pfam" id="PF00892">
    <property type="entry name" value="EamA"/>
    <property type="match status" value="2"/>
</dbReference>
<organism evidence="3 4">
    <name type="scientific">Oceanibaculum indicum</name>
    <dbReference type="NCBI Taxonomy" id="526216"/>
    <lineage>
        <taxon>Bacteria</taxon>
        <taxon>Pseudomonadati</taxon>
        <taxon>Pseudomonadota</taxon>
        <taxon>Alphaproteobacteria</taxon>
        <taxon>Rhodospirillales</taxon>
        <taxon>Oceanibaculaceae</taxon>
        <taxon>Oceanibaculum</taxon>
    </lineage>
</organism>
<feature type="transmembrane region" description="Helical" evidence="1">
    <location>
        <begin position="238"/>
        <end position="258"/>
    </location>
</feature>
<feature type="transmembrane region" description="Helical" evidence="1">
    <location>
        <begin position="182"/>
        <end position="204"/>
    </location>
</feature>
<comment type="caution">
    <text evidence="3">The sequence shown here is derived from an EMBL/GenBank/DDBJ whole genome shotgun (WGS) entry which is preliminary data.</text>
</comment>
<dbReference type="PANTHER" id="PTHR22911:SF103">
    <property type="entry name" value="BLR2811 PROTEIN"/>
    <property type="match status" value="1"/>
</dbReference>
<keyword evidence="1" id="KW-1133">Transmembrane helix</keyword>
<evidence type="ECO:0000313" key="3">
    <source>
        <dbReference type="EMBL" id="RKQ70473.1"/>
    </source>
</evidence>
<keyword evidence="1" id="KW-0812">Transmembrane</keyword>
<feature type="transmembrane region" description="Helical" evidence="1">
    <location>
        <begin position="210"/>
        <end position="231"/>
    </location>
</feature>
<dbReference type="OrthoDB" id="9812899at2"/>
<feature type="transmembrane region" description="Helical" evidence="1">
    <location>
        <begin position="43"/>
        <end position="63"/>
    </location>
</feature>
<proteinExistence type="predicted"/>
<dbReference type="SUPFAM" id="SSF103481">
    <property type="entry name" value="Multidrug resistance efflux transporter EmrE"/>
    <property type="match status" value="2"/>
</dbReference>
<feature type="domain" description="EamA" evidence="2">
    <location>
        <begin position="10"/>
        <end position="142"/>
    </location>
</feature>
<feature type="transmembrane region" description="Helical" evidence="1">
    <location>
        <begin position="101"/>
        <end position="120"/>
    </location>
</feature>
<dbReference type="AlphaFoldDB" id="A0A420WHJ8"/>
<name>A0A420WHJ8_9PROT</name>